<gene>
    <name evidence="2" type="ORF">MHI_LOCUS904842</name>
</gene>
<reference evidence="2" key="1">
    <citation type="submission" date="2020-07" db="EMBL/GenBank/DDBJ databases">
        <authorList>
            <person name="Nazaruddin N."/>
        </authorList>
    </citation>
    <scope>NUCLEOTIDE SEQUENCE</scope>
</reference>
<dbReference type="AlphaFoldDB" id="A0A6V7HHU8"/>
<dbReference type="EMBL" id="CAJDYZ010011904">
    <property type="protein sequence ID" value="CAD1480250.1"/>
    <property type="molecule type" value="Genomic_DNA"/>
</dbReference>
<sequence>MEVEKVLAGRRSRATSSPGGADTRGIFKNLNNILLYYRGCAESSSEQGRFSGGARSLAAIRDPGRRHAVATGISKLAEQTSADKSTAVYSTSGSRDHQSRRICEPLSFPSPAATSTAAFTVAATTSSALARSPFAFRRPLRECSGCPELLLSTHRAAKNHLSSA</sequence>
<feature type="region of interest" description="Disordered" evidence="1">
    <location>
        <begin position="1"/>
        <end position="22"/>
    </location>
</feature>
<evidence type="ECO:0000313" key="2">
    <source>
        <dbReference type="EMBL" id="CAD1480250.1"/>
    </source>
</evidence>
<proteinExistence type="predicted"/>
<protein>
    <submittedName>
        <fullName evidence="2">Uncharacterized protein</fullName>
    </submittedName>
</protein>
<accession>A0A6V7HHU8</accession>
<feature type="non-terminal residue" evidence="2">
    <location>
        <position position="1"/>
    </location>
</feature>
<evidence type="ECO:0000256" key="1">
    <source>
        <dbReference type="SAM" id="MobiDB-lite"/>
    </source>
</evidence>
<name>A0A6V7HHU8_9HYME</name>
<comment type="caution">
    <text evidence="2">The sequence shown here is derived from an EMBL/GenBank/DDBJ whole genome shotgun (WGS) entry which is preliminary data.</text>
</comment>
<keyword evidence="3" id="KW-1185">Reference proteome</keyword>
<feature type="region of interest" description="Disordered" evidence="1">
    <location>
        <begin position="81"/>
        <end position="100"/>
    </location>
</feature>
<dbReference type="Proteomes" id="UP000752696">
    <property type="component" value="Unassembled WGS sequence"/>
</dbReference>
<evidence type="ECO:0000313" key="3">
    <source>
        <dbReference type="Proteomes" id="UP000752696"/>
    </source>
</evidence>
<organism evidence="2 3">
    <name type="scientific">Heterotrigona itama</name>
    <dbReference type="NCBI Taxonomy" id="395501"/>
    <lineage>
        <taxon>Eukaryota</taxon>
        <taxon>Metazoa</taxon>
        <taxon>Ecdysozoa</taxon>
        <taxon>Arthropoda</taxon>
        <taxon>Hexapoda</taxon>
        <taxon>Insecta</taxon>
        <taxon>Pterygota</taxon>
        <taxon>Neoptera</taxon>
        <taxon>Endopterygota</taxon>
        <taxon>Hymenoptera</taxon>
        <taxon>Apocrita</taxon>
        <taxon>Aculeata</taxon>
        <taxon>Apoidea</taxon>
        <taxon>Anthophila</taxon>
        <taxon>Apidae</taxon>
        <taxon>Heterotrigona</taxon>
    </lineage>
</organism>
<feature type="compositionally biased region" description="Polar residues" evidence="1">
    <location>
        <begin position="81"/>
        <end position="93"/>
    </location>
</feature>